<dbReference type="Pfam" id="PF00176">
    <property type="entry name" value="SNF2-rel_dom"/>
    <property type="match status" value="1"/>
</dbReference>
<dbReference type="GO" id="GO:0005524">
    <property type="term" value="F:ATP binding"/>
    <property type="evidence" value="ECO:0007669"/>
    <property type="project" value="InterPro"/>
</dbReference>
<gene>
    <name evidence="9" type="ORF">EG68_06183</name>
</gene>
<dbReference type="GO" id="GO:0008270">
    <property type="term" value="F:zinc ion binding"/>
    <property type="evidence" value="ECO:0007669"/>
    <property type="project" value="UniProtKB-KW"/>
</dbReference>
<dbReference type="GO" id="GO:0016787">
    <property type="term" value="F:hydrolase activity"/>
    <property type="evidence" value="ECO:0007669"/>
    <property type="project" value="UniProtKB-KW"/>
</dbReference>
<evidence type="ECO:0000313" key="10">
    <source>
        <dbReference type="Proteomes" id="UP000822476"/>
    </source>
</evidence>
<dbReference type="InterPro" id="IPR013083">
    <property type="entry name" value="Znf_RING/FYVE/PHD"/>
</dbReference>
<dbReference type="SMART" id="SM00487">
    <property type="entry name" value="DEXDc"/>
    <property type="match status" value="1"/>
</dbReference>
<dbReference type="PANTHER" id="PTHR45865">
    <property type="entry name" value="E3 UBIQUITIN-PROTEIN LIGASE SHPRH FAMILY MEMBER"/>
    <property type="match status" value="1"/>
</dbReference>
<dbReference type="InterPro" id="IPR001650">
    <property type="entry name" value="Helicase_C-like"/>
</dbReference>
<evidence type="ECO:0000256" key="6">
    <source>
        <dbReference type="SAM" id="MobiDB-lite"/>
    </source>
</evidence>
<dbReference type="InterPro" id="IPR048686">
    <property type="entry name" value="SHPRH_helical_1st"/>
</dbReference>
<dbReference type="InterPro" id="IPR011011">
    <property type="entry name" value="Znf_FYVE_PHD"/>
</dbReference>
<dbReference type="InterPro" id="IPR017907">
    <property type="entry name" value="Znf_RING_CS"/>
</dbReference>
<dbReference type="InterPro" id="IPR001841">
    <property type="entry name" value="Znf_RING"/>
</dbReference>
<dbReference type="GO" id="GO:0006974">
    <property type="term" value="P:DNA damage response"/>
    <property type="evidence" value="ECO:0007669"/>
    <property type="project" value="TreeGrafter"/>
</dbReference>
<accession>A0A8S9YRN0</accession>
<name>A0A8S9YRN0_9TREM</name>
<dbReference type="PANTHER" id="PTHR45865:SF1">
    <property type="entry name" value="E3 UBIQUITIN-PROTEIN LIGASE SHPRH"/>
    <property type="match status" value="1"/>
</dbReference>
<dbReference type="Proteomes" id="UP000822476">
    <property type="component" value="Unassembled WGS sequence"/>
</dbReference>
<dbReference type="Gene3D" id="3.40.50.300">
    <property type="entry name" value="P-loop containing nucleotide triphosphate hydrolases"/>
    <property type="match status" value="2"/>
</dbReference>
<dbReference type="EMBL" id="JTDE01003734">
    <property type="protein sequence ID" value="KAF7255711.1"/>
    <property type="molecule type" value="Genomic_DNA"/>
</dbReference>
<dbReference type="SUPFAM" id="SSF52540">
    <property type="entry name" value="P-loop containing nucleoside triphosphate hydrolases"/>
    <property type="match status" value="2"/>
</dbReference>
<dbReference type="Gene3D" id="3.40.50.10810">
    <property type="entry name" value="Tandem AAA-ATPase domain"/>
    <property type="match status" value="2"/>
</dbReference>
<dbReference type="InterPro" id="IPR049730">
    <property type="entry name" value="SNF2/RAD54-like_C"/>
</dbReference>
<dbReference type="CDD" id="cd18793">
    <property type="entry name" value="SF2_C_SNF"/>
    <property type="match status" value="1"/>
</dbReference>
<dbReference type="InterPro" id="IPR038718">
    <property type="entry name" value="SNF2-like_sf"/>
</dbReference>
<keyword evidence="10" id="KW-1185">Reference proteome</keyword>
<dbReference type="PROSITE" id="PS51194">
    <property type="entry name" value="HELICASE_CTER"/>
    <property type="match status" value="1"/>
</dbReference>
<dbReference type="OrthoDB" id="423559at2759"/>
<dbReference type="InterPro" id="IPR052583">
    <property type="entry name" value="ATP-helicase/E3_Ub-Ligase"/>
</dbReference>
<keyword evidence="1" id="KW-0479">Metal-binding</keyword>
<evidence type="ECO:0000256" key="5">
    <source>
        <dbReference type="PROSITE-ProRule" id="PRU00175"/>
    </source>
</evidence>
<comment type="caution">
    <text evidence="9">The sequence shown here is derived from an EMBL/GenBank/DDBJ whole genome shotgun (WGS) entry which is preliminary data.</text>
</comment>
<evidence type="ECO:0000259" key="8">
    <source>
        <dbReference type="PROSITE" id="PS51194"/>
    </source>
</evidence>
<feature type="domain" description="Helicase C-terminal" evidence="8">
    <location>
        <begin position="1534"/>
        <end position="1689"/>
    </location>
</feature>
<organism evidence="9 10">
    <name type="scientific">Paragonimus skrjabini miyazakii</name>
    <dbReference type="NCBI Taxonomy" id="59628"/>
    <lineage>
        <taxon>Eukaryota</taxon>
        <taxon>Metazoa</taxon>
        <taxon>Spiralia</taxon>
        <taxon>Lophotrochozoa</taxon>
        <taxon>Platyhelminthes</taxon>
        <taxon>Trematoda</taxon>
        <taxon>Digenea</taxon>
        <taxon>Plagiorchiida</taxon>
        <taxon>Troglotremata</taxon>
        <taxon>Troglotrematidae</taxon>
        <taxon>Paragonimus</taxon>
    </lineage>
</organism>
<dbReference type="InterPro" id="IPR000330">
    <property type="entry name" value="SNF2_N"/>
</dbReference>
<evidence type="ECO:0000256" key="3">
    <source>
        <dbReference type="ARBA" id="ARBA00022801"/>
    </source>
</evidence>
<sequence length="1752" mass="196229">MRLKPSFPQFLSSKRRQLQSFCFHFHASRQPVESELPKIGQAKKRKLIVSEERELMHTYPHYIYLLRDAAPDDLLLQTVSLPVDTAMITVLQACQKPVLYFNSTAFVLVWRDDQSIREYVSETGDAVIPLLFAASSNLLDVYYRLLNECLHLDICIKSRCIESAPLQSTHLISQIQYEKIHNFLTLQCMLDTSATMMPDFSVFLRTRHSETQAEFVTLIKLLYDCAQTRHNSTHCVWDLIDSSSIQHADLLTQLRPYQVDAVKWMAYQESHVLQVDAQRLHRAMFWPVPLASSTQRKVYFSLMTGNFVDRLPTFQPPCLGGILADEMGLGKTLELIALILLHPWSDWSVSGGHLRTLDGELCSAVFLDYDAPTPPMMQDDRPCRVLCSCGNVDETRDFSLVQCTRCDGPRQHAVCVQYDPSTFMDRLPIKHGYICPQCWSHLRIDSKATLIVAPDHIWQQWKEELQAHVARGSVDVLLYAGMEAPVTPVELGGRASTTGLTNINVNPYAPRTRVTALRTAASQPEQIEEERLLPGFVQPGQLACADIVLTSYSVVQRELDWAEVVAERRSGLGHRPGLRLAPRYLCRPSPLTCVHWWRVCLDEAQMVERITSKTARMMSQIDAKHRWCVTGTPAEKSIDDLYGLFAYLRFEPFSIRHYWHCLLYQPFLAATAPSWPVSSDCTVAQPTLSAVQSTHLADMLSMVLWRNTKALVGDQLSLPPITEQIHWINFTPVERYIHDRVLAQSAGALDRLSRTMCISPDQPLASLPGAAHWRLVYLITRLRQACTHASLVVATGAGSRRMRAHVRQTDANRHRLGHGPEIGDVDDDDDMYHAGPGALNSSTVRDGPSVSAARAHRNFGTGCFTMTEVVRRVVDDTRRECEGLLRSWVFNKNGAAGCFIIKQQYDLAAECYRDVLRTADTLERNHGVLADWSQRLHAITNLNWLIQSRGVPLLDEPTPPTIDCADLRSLSDGSAMELDPRVDRDLLAKAERLRSAYIQMHSHLLARVHESLEPVVIELDSELDHSVTPQNGIENFEDASDSSSSHLTYPYGAGWLTWFSDAIQFLISCGVGPNLIEMLVASFQGKPGANRSGYRTTLLHAGSVNSFKALLLTEVVGVFEARKRLREAMQPVMATWRSFKAGEEADPKILQPFYSCCARTSTEATEDVERKEFENSEDGSDNPSSAIKNLKTKKEARELKQLIKMSGSTHEAGQKKKVRTRCAYCVALRALSSYQAALNHERLKSGTQAMIEQEEVDDHQSDEIGSGLVLGNPLLVALTIVCHQTTKLVGKAPVADSPSIGKDWPSRARRFEALFRQMGKEVMLTSRTLSLTKEWWNIHDDTEQFVIRLQATCPTDLAFIHSHEVEEQLRTYIVEAHLVWPHLQSRLGHFGFLRNAHLAAVTGGPLAKNRRDPDDPSSSTGPAFRLECPTCLQSHSPNNPTFALLPGCWHTLCMPCYNRIASLGHPCQHRCPVCRTPFQSNDKTNGHNARRRRPLTLIHYDGEGTDQSVVTKPELDPDNVECTVLGDHSSKVKAVVQCLKEIKQMDPDAKAIVFSSWLSVLITIAGALDQNDLSYTTLFQPRDACCPGRLAGFQYLGSATWILLMPIQLGANGLNLTSANHVLLIDPVLSHGREAQAIARMHRIGQTRPSVVHRFLVRDSIEAALHAAHSKSKQADAFQTHVYLGERMSSDCMIGAGIRRTSATPSGLAGPSEDRAQLMQLTIGQLAELLHRESNSVMISNELKWPEESHVC</sequence>
<proteinExistence type="predicted"/>
<dbReference type="PROSITE" id="PS00518">
    <property type="entry name" value="ZF_RING_1"/>
    <property type="match status" value="1"/>
</dbReference>
<reference evidence="9" key="1">
    <citation type="submission" date="2019-07" db="EMBL/GenBank/DDBJ databases">
        <title>Annotation for the trematode Paragonimus miyazaki's.</title>
        <authorList>
            <person name="Choi Y.-J."/>
        </authorList>
    </citation>
    <scope>NUCLEOTIDE SEQUENCE</scope>
    <source>
        <strain evidence="9">Japan</strain>
    </source>
</reference>
<dbReference type="GO" id="GO:0061630">
    <property type="term" value="F:ubiquitin protein ligase activity"/>
    <property type="evidence" value="ECO:0007669"/>
    <property type="project" value="TreeGrafter"/>
</dbReference>
<dbReference type="Gene3D" id="3.30.40.10">
    <property type="entry name" value="Zinc/RING finger domain, C3HC4 (zinc finger)"/>
    <property type="match status" value="2"/>
</dbReference>
<dbReference type="InterPro" id="IPR027417">
    <property type="entry name" value="P-loop_NTPase"/>
</dbReference>
<evidence type="ECO:0000259" key="7">
    <source>
        <dbReference type="PROSITE" id="PS50089"/>
    </source>
</evidence>
<keyword evidence="2 5" id="KW-0863">Zinc-finger</keyword>
<evidence type="ECO:0000313" key="9">
    <source>
        <dbReference type="EMBL" id="KAF7255711.1"/>
    </source>
</evidence>
<dbReference type="SUPFAM" id="SSF57903">
    <property type="entry name" value="FYVE/PHD zinc finger"/>
    <property type="match status" value="1"/>
</dbReference>
<keyword evidence="4" id="KW-0862">Zinc</keyword>
<keyword evidence="3" id="KW-0378">Hydrolase</keyword>
<dbReference type="GO" id="GO:0000209">
    <property type="term" value="P:protein polyubiquitination"/>
    <property type="evidence" value="ECO:0007669"/>
    <property type="project" value="TreeGrafter"/>
</dbReference>
<evidence type="ECO:0008006" key="11">
    <source>
        <dbReference type="Google" id="ProtNLM"/>
    </source>
</evidence>
<dbReference type="Pfam" id="PF21325">
    <property type="entry name" value="SHPRH_helical-1st"/>
    <property type="match status" value="1"/>
</dbReference>
<evidence type="ECO:0000256" key="1">
    <source>
        <dbReference type="ARBA" id="ARBA00022723"/>
    </source>
</evidence>
<feature type="region of interest" description="Disordered" evidence="6">
    <location>
        <begin position="1165"/>
        <end position="1191"/>
    </location>
</feature>
<protein>
    <recommendedName>
        <fullName evidence="11">E3 ubiquitin-protein ligase SHPRH</fullName>
    </recommendedName>
</protein>
<feature type="domain" description="RING-type" evidence="7">
    <location>
        <begin position="1428"/>
        <end position="1475"/>
    </location>
</feature>
<dbReference type="PROSITE" id="PS50089">
    <property type="entry name" value="ZF_RING_2"/>
    <property type="match status" value="1"/>
</dbReference>
<evidence type="ECO:0000256" key="4">
    <source>
        <dbReference type="ARBA" id="ARBA00022833"/>
    </source>
</evidence>
<dbReference type="GO" id="GO:0005634">
    <property type="term" value="C:nucleus"/>
    <property type="evidence" value="ECO:0007669"/>
    <property type="project" value="TreeGrafter"/>
</dbReference>
<dbReference type="SUPFAM" id="SSF57850">
    <property type="entry name" value="RING/U-box"/>
    <property type="match status" value="1"/>
</dbReference>
<dbReference type="InterPro" id="IPR014001">
    <property type="entry name" value="Helicase_ATP-bd"/>
</dbReference>
<evidence type="ECO:0000256" key="2">
    <source>
        <dbReference type="ARBA" id="ARBA00022771"/>
    </source>
</evidence>